<keyword evidence="2" id="KW-1185">Reference proteome</keyword>
<dbReference type="STRING" id="1409788.NC99_11970"/>
<organism evidence="1 2">
    <name type="scientific">Sunxiuqinia dokdonensis</name>
    <dbReference type="NCBI Taxonomy" id="1409788"/>
    <lineage>
        <taxon>Bacteria</taxon>
        <taxon>Pseudomonadati</taxon>
        <taxon>Bacteroidota</taxon>
        <taxon>Bacteroidia</taxon>
        <taxon>Marinilabiliales</taxon>
        <taxon>Prolixibacteraceae</taxon>
        <taxon>Sunxiuqinia</taxon>
    </lineage>
</organism>
<reference evidence="2" key="1">
    <citation type="submission" date="2015-07" db="EMBL/GenBank/DDBJ databases">
        <title>Genome sequencing of Sunxiuqinia dokdonensis strain SK.</title>
        <authorList>
            <person name="Ahn S."/>
            <person name="Kim B.-C."/>
        </authorList>
    </citation>
    <scope>NUCLEOTIDE SEQUENCE [LARGE SCALE GENOMIC DNA]</scope>
    <source>
        <strain evidence="2">SK</strain>
    </source>
</reference>
<name>A0A0L8VBW9_9BACT</name>
<proteinExistence type="predicted"/>
<accession>A0A0L8VBW9</accession>
<comment type="caution">
    <text evidence="1">The sequence shown here is derived from an EMBL/GenBank/DDBJ whole genome shotgun (WGS) entry which is preliminary data.</text>
</comment>
<dbReference type="Pfam" id="PF15892">
    <property type="entry name" value="BNR_4"/>
    <property type="match status" value="1"/>
</dbReference>
<dbReference type="Proteomes" id="UP000036958">
    <property type="component" value="Unassembled WGS sequence"/>
</dbReference>
<sequence>MCYAVSADGGLSWKKSTGESYQLPITEATAEVVKSIPQGSNLINQTSMTVDHQANPYIVTYFKAEGDSCTQFHVIFQQQGCWKSSVATNRTHDFDLGGVGSRSIPISRPQLMVLSHGKDQQLALIYRDEELDNHVVVASTTIAESFNWSSQIISPYPVDRWEPSYDTELLRRNNMLHLYLQKVGQGQGETSVALEPQMVNILEINMTGTFQKTIK</sequence>
<gene>
    <name evidence="1" type="ORF">NC99_11970</name>
</gene>
<protein>
    <recommendedName>
        <fullName evidence="3">Sialidase domain-containing protein</fullName>
    </recommendedName>
</protein>
<dbReference type="EMBL" id="LGIA01000056">
    <property type="protein sequence ID" value="KOH45985.1"/>
    <property type="molecule type" value="Genomic_DNA"/>
</dbReference>
<evidence type="ECO:0008006" key="3">
    <source>
        <dbReference type="Google" id="ProtNLM"/>
    </source>
</evidence>
<evidence type="ECO:0000313" key="2">
    <source>
        <dbReference type="Proteomes" id="UP000036958"/>
    </source>
</evidence>
<dbReference type="AlphaFoldDB" id="A0A0L8VBW9"/>
<evidence type="ECO:0000313" key="1">
    <source>
        <dbReference type="EMBL" id="KOH45985.1"/>
    </source>
</evidence>